<protein>
    <submittedName>
        <fullName evidence="1">Uncharacterized protein</fullName>
    </submittedName>
</protein>
<evidence type="ECO:0000313" key="1">
    <source>
        <dbReference type="EMBL" id="KKL84119.1"/>
    </source>
</evidence>
<comment type="caution">
    <text evidence="1">The sequence shown here is derived from an EMBL/GenBank/DDBJ whole genome shotgun (WGS) entry which is preliminary data.</text>
</comment>
<proteinExistence type="predicted"/>
<gene>
    <name evidence="1" type="ORF">LCGC14_1967910</name>
</gene>
<sequence length="58" mass="7059">MNKISQWLIDFSEDRMNVCQNLCTKRALKYGDRSWQWKITIRQEILWSKVGHFALMKI</sequence>
<name>A0A0F9FCL8_9ZZZZ</name>
<dbReference type="EMBL" id="LAZR01021790">
    <property type="protein sequence ID" value="KKL84119.1"/>
    <property type="molecule type" value="Genomic_DNA"/>
</dbReference>
<organism evidence="1">
    <name type="scientific">marine sediment metagenome</name>
    <dbReference type="NCBI Taxonomy" id="412755"/>
    <lineage>
        <taxon>unclassified sequences</taxon>
        <taxon>metagenomes</taxon>
        <taxon>ecological metagenomes</taxon>
    </lineage>
</organism>
<reference evidence="1" key="1">
    <citation type="journal article" date="2015" name="Nature">
        <title>Complex archaea that bridge the gap between prokaryotes and eukaryotes.</title>
        <authorList>
            <person name="Spang A."/>
            <person name="Saw J.H."/>
            <person name="Jorgensen S.L."/>
            <person name="Zaremba-Niedzwiedzka K."/>
            <person name="Martijn J."/>
            <person name="Lind A.E."/>
            <person name="van Eijk R."/>
            <person name="Schleper C."/>
            <person name="Guy L."/>
            <person name="Ettema T.J."/>
        </authorList>
    </citation>
    <scope>NUCLEOTIDE SEQUENCE</scope>
</reference>
<accession>A0A0F9FCL8</accession>
<dbReference type="AlphaFoldDB" id="A0A0F9FCL8"/>